<dbReference type="InterPro" id="IPR051045">
    <property type="entry name" value="TonB-dependent_transducer"/>
</dbReference>
<dbReference type="RefSeq" id="WP_028310939.1">
    <property type="nucleotide sequence ID" value="NZ_AXWS01000008.1"/>
</dbReference>
<comment type="similarity">
    <text evidence="2">Belongs to the TonB family.</text>
</comment>
<feature type="region of interest" description="Disordered" evidence="10">
    <location>
        <begin position="84"/>
        <end position="171"/>
    </location>
</feature>
<keyword evidence="3" id="KW-0813">Transport</keyword>
<comment type="subcellular location">
    <subcellularLocation>
        <location evidence="1">Cell inner membrane</location>
        <topology evidence="1">Single-pass membrane protein</topology>
        <orientation evidence="1">Periplasmic side</orientation>
    </subcellularLocation>
</comment>
<name>A0A8B6X3H8_9BURK</name>
<proteinExistence type="inferred from homology"/>
<sequence length="266" mass="27840">MNTLASPQGLGAARAPLSAASRGVPGLPPVRAGAQRALGLSLALHGLLAVGWVVAGMQFIAPAPPPVTAAIDLMNLLSQTQIEEKRQGEQAQPRPPQPANTPHPVERSKPQPHDAAQPPTPVKATTTQADSPVVTPTETAAQSAPPAPAAKPVGDADNTQMAQSSVPQETEADRLQRYLGKLNREIASHLSYPDEARQAGVHGEPLVSFVVLPSGELDPGSLRLVSSGGHPALDERALAAVRAAAPFEPPPRRLPIRLRLHFDADR</sequence>
<evidence type="ECO:0000256" key="5">
    <source>
        <dbReference type="ARBA" id="ARBA00022519"/>
    </source>
</evidence>
<dbReference type="GO" id="GO:0031992">
    <property type="term" value="F:energy transducer activity"/>
    <property type="evidence" value="ECO:0007669"/>
    <property type="project" value="TreeGrafter"/>
</dbReference>
<dbReference type="OrthoDB" id="8690249at2"/>
<dbReference type="InterPro" id="IPR037682">
    <property type="entry name" value="TonB_C"/>
</dbReference>
<organism evidence="12 13">
    <name type="scientific">Derxia gummosa DSM 723</name>
    <dbReference type="NCBI Taxonomy" id="1121388"/>
    <lineage>
        <taxon>Bacteria</taxon>
        <taxon>Pseudomonadati</taxon>
        <taxon>Pseudomonadota</taxon>
        <taxon>Betaproteobacteria</taxon>
        <taxon>Burkholderiales</taxon>
        <taxon>Alcaligenaceae</taxon>
        <taxon>Derxia</taxon>
    </lineage>
</organism>
<keyword evidence="8" id="KW-1133">Transmembrane helix</keyword>
<protein>
    <submittedName>
        <fullName evidence="13">TonB family protein</fullName>
    </submittedName>
</protein>
<feature type="domain" description="TonB C-terminal" evidence="11">
    <location>
        <begin position="177"/>
        <end position="266"/>
    </location>
</feature>
<keyword evidence="9" id="KW-0472">Membrane</keyword>
<reference evidence="13" key="1">
    <citation type="submission" date="2025-08" db="UniProtKB">
        <authorList>
            <consortium name="RefSeq"/>
        </authorList>
    </citation>
    <scope>IDENTIFICATION</scope>
</reference>
<dbReference type="GO" id="GO:0055085">
    <property type="term" value="P:transmembrane transport"/>
    <property type="evidence" value="ECO:0007669"/>
    <property type="project" value="InterPro"/>
</dbReference>
<keyword evidence="5" id="KW-0997">Cell inner membrane</keyword>
<keyword evidence="7" id="KW-0653">Protein transport</keyword>
<evidence type="ECO:0000259" key="11">
    <source>
        <dbReference type="PROSITE" id="PS52015"/>
    </source>
</evidence>
<evidence type="ECO:0000256" key="3">
    <source>
        <dbReference type="ARBA" id="ARBA00022448"/>
    </source>
</evidence>
<keyword evidence="4" id="KW-1003">Cell membrane</keyword>
<dbReference type="InterPro" id="IPR006260">
    <property type="entry name" value="TonB/TolA_C"/>
</dbReference>
<feature type="compositionally biased region" description="Polar residues" evidence="10">
    <location>
        <begin position="157"/>
        <end position="168"/>
    </location>
</feature>
<feature type="compositionally biased region" description="Low complexity" evidence="10">
    <location>
        <begin position="135"/>
        <end position="144"/>
    </location>
</feature>
<dbReference type="PROSITE" id="PS52015">
    <property type="entry name" value="TONB_CTD"/>
    <property type="match status" value="1"/>
</dbReference>
<evidence type="ECO:0000256" key="2">
    <source>
        <dbReference type="ARBA" id="ARBA00006555"/>
    </source>
</evidence>
<dbReference type="Proteomes" id="UP000675920">
    <property type="component" value="Unplaced"/>
</dbReference>
<accession>A0A8B6X3H8</accession>
<dbReference type="NCBIfam" id="TIGR01352">
    <property type="entry name" value="tonB_Cterm"/>
    <property type="match status" value="1"/>
</dbReference>
<evidence type="ECO:0000256" key="8">
    <source>
        <dbReference type="ARBA" id="ARBA00022989"/>
    </source>
</evidence>
<dbReference type="AlphaFoldDB" id="A0A8B6X3H8"/>
<evidence type="ECO:0000256" key="1">
    <source>
        <dbReference type="ARBA" id="ARBA00004383"/>
    </source>
</evidence>
<evidence type="ECO:0000256" key="7">
    <source>
        <dbReference type="ARBA" id="ARBA00022927"/>
    </source>
</evidence>
<dbReference type="Pfam" id="PF03544">
    <property type="entry name" value="TonB_C"/>
    <property type="match status" value="1"/>
</dbReference>
<evidence type="ECO:0000256" key="6">
    <source>
        <dbReference type="ARBA" id="ARBA00022692"/>
    </source>
</evidence>
<evidence type="ECO:0000313" key="12">
    <source>
        <dbReference type="Proteomes" id="UP000675920"/>
    </source>
</evidence>
<evidence type="ECO:0000256" key="4">
    <source>
        <dbReference type="ARBA" id="ARBA00022475"/>
    </source>
</evidence>
<evidence type="ECO:0000256" key="9">
    <source>
        <dbReference type="ARBA" id="ARBA00023136"/>
    </source>
</evidence>
<dbReference type="GO" id="GO:0098797">
    <property type="term" value="C:plasma membrane protein complex"/>
    <property type="evidence" value="ECO:0007669"/>
    <property type="project" value="TreeGrafter"/>
</dbReference>
<dbReference type="SUPFAM" id="SSF74653">
    <property type="entry name" value="TolA/TonB C-terminal domain"/>
    <property type="match status" value="1"/>
</dbReference>
<dbReference type="Gene3D" id="3.30.1150.10">
    <property type="match status" value="1"/>
</dbReference>
<dbReference type="PANTHER" id="PTHR33446:SF11">
    <property type="entry name" value="TONB3"/>
    <property type="match status" value="1"/>
</dbReference>
<evidence type="ECO:0000313" key="13">
    <source>
        <dbReference type="RefSeq" id="WP_028310939.1"/>
    </source>
</evidence>
<dbReference type="GO" id="GO:0015031">
    <property type="term" value="P:protein transport"/>
    <property type="evidence" value="ECO:0007669"/>
    <property type="project" value="UniProtKB-KW"/>
</dbReference>
<keyword evidence="6" id="KW-0812">Transmembrane</keyword>
<dbReference type="PANTHER" id="PTHR33446">
    <property type="entry name" value="PROTEIN TONB-RELATED"/>
    <property type="match status" value="1"/>
</dbReference>
<evidence type="ECO:0000256" key="10">
    <source>
        <dbReference type="SAM" id="MobiDB-lite"/>
    </source>
</evidence>
<keyword evidence="12" id="KW-1185">Reference proteome</keyword>